<organism evidence="5 6">
    <name type="scientific">Rhizobium lusitanum</name>
    <dbReference type="NCBI Taxonomy" id="293958"/>
    <lineage>
        <taxon>Bacteria</taxon>
        <taxon>Pseudomonadati</taxon>
        <taxon>Pseudomonadota</taxon>
        <taxon>Alphaproteobacteria</taxon>
        <taxon>Hyphomicrobiales</taxon>
        <taxon>Rhizobiaceae</taxon>
        <taxon>Rhizobium/Agrobacterium group</taxon>
        <taxon>Rhizobium</taxon>
    </lineage>
</organism>
<evidence type="ECO:0000256" key="1">
    <source>
        <dbReference type="ARBA" id="ARBA00023015"/>
    </source>
</evidence>
<accession>A0A7X0IYL1</accession>
<comment type="caution">
    <text evidence="5">The sequence shown here is derived from an EMBL/GenBank/DDBJ whole genome shotgun (WGS) entry which is preliminary data.</text>
</comment>
<sequence>MADVSALKVKETRATVLGEAEAHLVTSYCDHRLAPACKTETVDFRHRHLQFEDSGFNFLQYGQEVSVSSRGFEEFYMLEMPLAGGVDITFGTERLRSEPGKALILSPGPKFHSRWREGTRQWMLQIDRKLVDERLAQIARRRRSGNPVFNPVIDLATPHGRHFTFLLQIFSDMLAETADPVEHEAISPVLTSVVDELLRNIAFTSGASVVPERLQASPRHVKQAMDILRARYAERLMMSAIANEIGMSERALYDGFHTYYQRTPHEILTRIRMEEARRLIRNDGLAAAQAARSVGLHHLGRFSATYKDTFGVLPSADIRQDR</sequence>
<dbReference type="Pfam" id="PF12833">
    <property type="entry name" value="HTH_18"/>
    <property type="match status" value="1"/>
</dbReference>
<evidence type="ECO:0000313" key="6">
    <source>
        <dbReference type="Proteomes" id="UP000565576"/>
    </source>
</evidence>
<dbReference type="PROSITE" id="PS01124">
    <property type="entry name" value="HTH_ARAC_FAMILY_2"/>
    <property type="match status" value="1"/>
</dbReference>
<reference evidence="5 6" key="1">
    <citation type="submission" date="2020-08" db="EMBL/GenBank/DDBJ databases">
        <title>Genomic Encyclopedia of Type Strains, Phase IV (KMG-V): Genome sequencing to study the core and pangenomes of soil and plant-associated prokaryotes.</title>
        <authorList>
            <person name="Whitman W."/>
        </authorList>
    </citation>
    <scope>NUCLEOTIDE SEQUENCE [LARGE SCALE GENOMIC DNA]</scope>
    <source>
        <strain evidence="5 6">SEMIA 4060</strain>
    </source>
</reference>
<keyword evidence="3" id="KW-0804">Transcription</keyword>
<gene>
    <name evidence="5" type="ORF">GGD46_006595</name>
</gene>
<dbReference type="GO" id="GO:0003700">
    <property type="term" value="F:DNA-binding transcription factor activity"/>
    <property type="evidence" value="ECO:0007669"/>
    <property type="project" value="InterPro"/>
</dbReference>
<feature type="domain" description="HTH araC/xylS-type" evidence="4">
    <location>
        <begin position="222"/>
        <end position="320"/>
    </location>
</feature>
<dbReference type="InterPro" id="IPR009057">
    <property type="entry name" value="Homeodomain-like_sf"/>
</dbReference>
<dbReference type="Gene3D" id="1.10.10.60">
    <property type="entry name" value="Homeodomain-like"/>
    <property type="match status" value="1"/>
</dbReference>
<dbReference type="PANTHER" id="PTHR46796">
    <property type="entry name" value="HTH-TYPE TRANSCRIPTIONAL ACTIVATOR RHAS-RELATED"/>
    <property type="match status" value="1"/>
</dbReference>
<dbReference type="SUPFAM" id="SSF46689">
    <property type="entry name" value="Homeodomain-like"/>
    <property type="match status" value="2"/>
</dbReference>
<dbReference type="EMBL" id="JACHBG010000035">
    <property type="protein sequence ID" value="MBB6489268.1"/>
    <property type="molecule type" value="Genomic_DNA"/>
</dbReference>
<evidence type="ECO:0000313" key="5">
    <source>
        <dbReference type="EMBL" id="MBB6489268.1"/>
    </source>
</evidence>
<dbReference type="RefSeq" id="WP_184711169.1">
    <property type="nucleotide sequence ID" value="NZ_JACHBG010000035.1"/>
</dbReference>
<dbReference type="InterPro" id="IPR035418">
    <property type="entry name" value="AraC-bd_2"/>
</dbReference>
<evidence type="ECO:0000259" key="4">
    <source>
        <dbReference type="PROSITE" id="PS01124"/>
    </source>
</evidence>
<name>A0A7X0IYL1_9HYPH</name>
<dbReference type="GO" id="GO:0043565">
    <property type="term" value="F:sequence-specific DNA binding"/>
    <property type="evidence" value="ECO:0007669"/>
    <property type="project" value="InterPro"/>
</dbReference>
<keyword evidence="1" id="KW-0805">Transcription regulation</keyword>
<keyword evidence="2 5" id="KW-0238">DNA-binding</keyword>
<dbReference type="AlphaFoldDB" id="A0A7X0IYL1"/>
<evidence type="ECO:0000256" key="3">
    <source>
        <dbReference type="ARBA" id="ARBA00023163"/>
    </source>
</evidence>
<protein>
    <submittedName>
        <fullName evidence="5">AraC-like DNA-binding protein</fullName>
    </submittedName>
</protein>
<dbReference type="InterPro" id="IPR018060">
    <property type="entry name" value="HTH_AraC"/>
</dbReference>
<evidence type="ECO:0000256" key="2">
    <source>
        <dbReference type="ARBA" id="ARBA00023125"/>
    </source>
</evidence>
<proteinExistence type="predicted"/>
<dbReference type="Pfam" id="PF14525">
    <property type="entry name" value="AraC_binding_2"/>
    <property type="match status" value="1"/>
</dbReference>
<dbReference type="SMART" id="SM00342">
    <property type="entry name" value="HTH_ARAC"/>
    <property type="match status" value="1"/>
</dbReference>
<dbReference type="Proteomes" id="UP000565576">
    <property type="component" value="Unassembled WGS sequence"/>
</dbReference>
<dbReference type="InterPro" id="IPR050204">
    <property type="entry name" value="AraC_XylS_family_regulators"/>
</dbReference>